<dbReference type="Pfam" id="PF15966">
    <property type="entry name" value="F-box_4"/>
    <property type="match status" value="1"/>
</dbReference>
<dbReference type="PANTHER" id="PTHR15933:SF20">
    <property type="entry name" value="F-BOX DOMAIN-CONTAINING PROTEIN"/>
    <property type="match status" value="1"/>
</dbReference>
<reference evidence="2" key="1">
    <citation type="submission" date="2021-04" db="EMBL/GenBank/DDBJ databases">
        <authorList>
            <consortium name="Molecular Ecology Group"/>
        </authorList>
    </citation>
    <scope>NUCLEOTIDE SEQUENCE</scope>
</reference>
<sequence length="111" mass="12790">RQLDSFSLCNLALTCHVLRDVCCSLLDECGIVLLNWHRERSAVNGRNSWKVTGKRWMFSTSFEPVHSWRFTDSHLTIGEHLKVCPYNKDIISHTKPFSVFHEHSCCSGHST</sequence>
<feature type="domain" description="F-box" evidence="1">
    <location>
        <begin position="3"/>
        <end position="97"/>
    </location>
</feature>
<proteinExistence type="predicted"/>
<organism evidence="2 3">
    <name type="scientific">Candidula unifasciata</name>
    <dbReference type="NCBI Taxonomy" id="100452"/>
    <lineage>
        <taxon>Eukaryota</taxon>
        <taxon>Metazoa</taxon>
        <taxon>Spiralia</taxon>
        <taxon>Lophotrochozoa</taxon>
        <taxon>Mollusca</taxon>
        <taxon>Gastropoda</taxon>
        <taxon>Heterobranchia</taxon>
        <taxon>Euthyneura</taxon>
        <taxon>Panpulmonata</taxon>
        <taxon>Eupulmonata</taxon>
        <taxon>Stylommatophora</taxon>
        <taxon>Helicina</taxon>
        <taxon>Helicoidea</taxon>
        <taxon>Geomitridae</taxon>
        <taxon>Candidula</taxon>
    </lineage>
</organism>
<evidence type="ECO:0000313" key="3">
    <source>
        <dbReference type="Proteomes" id="UP000678393"/>
    </source>
</evidence>
<accession>A0A8S3YWE8</accession>
<dbReference type="InterPro" id="IPR031890">
    <property type="entry name" value="Fbxo30/Fbxo40"/>
</dbReference>
<comment type="caution">
    <text evidence="2">The sequence shown here is derived from an EMBL/GenBank/DDBJ whole genome shotgun (WGS) entry which is preliminary data.</text>
</comment>
<evidence type="ECO:0000313" key="2">
    <source>
        <dbReference type="EMBL" id="CAG5118566.1"/>
    </source>
</evidence>
<keyword evidence="3" id="KW-1185">Reference proteome</keyword>
<dbReference type="Proteomes" id="UP000678393">
    <property type="component" value="Unassembled WGS sequence"/>
</dbReference>
<dbReference type="AlphaFoldDB" id="A0A8S3YWE8"/>
<gene>
    <name evidence="2" type="ORF">CUNI_LOCUS4124</name>
</gene>
<evidence type="ECO:0000259" key="1">
    <source>
        <dbReference type="Pfam" id="PF15966"/>
    </source>
</evidence>
<dbReference type="EMBL" id="CAJHNH020000572">
    <property type="protein sequence ID" value="CAG5118566.1"/>
    <property type="molecule type" value="Genomic_DNA"/>
</dbReference>
<name>A0A8S3YWE8_9EUPU</name>
<dbReference type="PANTHER" id="PTHR15933">
    <property type="entry name" value="PROTEIN CBG16327"/>
    <property type="match status" value="1"/>
</dbReference>
<dbReference type="InterPro" id="IPR001810">
    <property type="entry name" value="F-box_dom"/>
</dbReference>
<dbReference type="GO" id="GO:0061630">
    <property type="term" value="F:ubiquitin protein ligase activity"/>
    <property type="evidence" value="ECO:0007669"/>
    <property type="project" value="InterPro"/>
</dbReference>
<dbReference type="OrthoDB" id="5918172at2759"/>
<protein>
    <recommendedName>
        <fullName evidence="1">F-box domain-containing protein</fullName>
    </recommendedName>
</protein>
<feature type="non-terminal residue" evidence="2">
    <location>
        <position position="1"/>
    </location>
</feature>